<dbReference type="OrthoDB" id="3263055at2759"/>
<protein>
    <recommendedName>
        <fullName evidence="2">DUF6534 domain-containing protein</fullName>
    </recommendedName>
</protein>
<feature type="transmembrane region" description="Helical" evidence="1">
    <location>
        <begin position="146"/>
        <end position="165"/>
    </location>
</feature>
<keyword evidence="1" id="KW-0472">Membrane</keyword>
<dbReference type="AlphaFoldDB" id="A0A409XRT9"/>
<evidence type="ECO:0000313" key="3">
    <source>
        <dbReference type="EMBL" id="PPQ93411.1"/>
    </source>
</evidence>
<name>A0A409XRT9_PSICY</name>
<proteinExistence type="predicted"/>
<dbReference type="PANTHER" id="PTHR40465:SF1">
    <property type="entry name" value="DUF6534 DOMAIN-CONTAINING PROTEIN"/>
    <property type="match status" value="1"/>
</dbReference>
<dbReference type="Proteomes" id="UP000283269">
    <property type="component" value="Unassembled WGS sequence"/>
</dbReference>
<organism evidence="3 4">
    <name type="scientific">Psilocybe cyanescens</name>
    <dbReference type="NCBI Taxonomy" id="93625"/>
    <lineage>
        <taxon>Eukaryota</taxon>
        <taxon>Fungi</taxon>
        <taxon>Dikarya</taxon>
        <taxon>Basidiomycota</taxon>
        <taxon>Agaricomycotina</taxon>
        <taxon>Agaricomycetes</taxon>
        <taxon>Agaricomycetidae</taxon>
        <taxon>Agaricales</taxon>
        <taxon>Agaricineae</taxon>
        <taxon>Strophariaceae</taxon>
        <taxon>Psilocybe</taxon>
    </lineage>
</organism>
<feature type="transmembrane region" description="Helical" evidence="1">
    <location>
        <begin position="77"/>
        <end position="99"/>
    </location>
</feature>
<reference evidence="3 4" key="1">
    <citation type="journal article" date="2018" name="Evol. Lett.">
        <title>Horizontal gene cluster transfer increased hallucinogenic mushroom diversity.</title>
        <authorList>
            <person name="Reynolds H.T."/>
            <person name="Vijayakumar V."/>
            <person name="Gluck-Thaler E."/>
            <person name="Korotkin H.B."/>
            <person name="Matheny P.B."/>
            <person name="Slot J.C."/>
        </authorList>
    </citation>
    <scope>NUCLEOTIDE SEQUENCE [LARGE SCALE GENOMIC DNA]</scope>
    <source>
        <strain evidence="3 4">2631</strain>
    </source>
</reference>
<dbReference type="InterPro" id="IPR045339">
    <property type="entry name" value="DUF6534"/>
</dbReference>
<evidence type="ECO:0000313" key="4">
    <source>
        <dbReference type="Proteomes" id="UP000283269"/>
    </source>
</evidence>
<evidence type="ECO:0000259" key="2">
    <source>
        <dbReference type="Pfam" id="PF20152"/>
    </source>
</evidence>
<dbReference type="Pfam" id="PF20152">
    <property type="entry name" value="DUF6534"/>
    <property type="match status" value="1"/>
</dbReference>
<keyword evidence="1" id="KW-1133">Transmembrane helix</keyword>
<dbReference type="PANTHER" id="PTHR40465">
    <property type="entry name" value="CHROMOSOME 1, WHOLE GENOME SHOTGUN SEQUENCE"/>
    <property type="match status" value="1"/>
</dbReference>
<keyword evidence="1" id="KW-0812">Transmembrane</keyword>
<keyword evidence="4" id="KW-1185">Reference proteome</keyword>
<gene>
    <name evidence="3" type="ORF">CVT25_004728</name>
</gene>
<feature type="domain" description="DUF6534" evidence="2">
    <location>
        <begin position="83"/>
        <end position="170"/>
    </location>
</feature>
<sequence>MELSDPGPSGGTRLPGSSRIFCLSYLKAQSWKRTSRLYSEYVCTRKIRCNMCIAYTNRGFQIHSITEVLHKIHKLSISINGTAAAADVIIAATMTYLLYSQRTGWASTDGMVNRLVIFTVNTGILTSMVALITLVIAVSLPNSPMYAAFYFITSKLYLNTMLASLNARNSISTPKSTSAFQLESGTRLFVPKFERQVETIVTYDAEASDPGTLKSQAK</sequence>
<accession>A0A409XRT9</accession>
<dbReference type="InParanoid" id="A0A409XRT9"/>
<comment type="caution">
    <text evidence="3">The sequence shown here is derived from an EMBL/GenBank/DDBJ whole genome shotgun (WGS) entry which is preliminary data.</text>
</comment>
<dbReference type="STRING" id="93625.A0A409XRT9"/>
<dbReference type="EMBL" id="NHYD01000757">
    <property type="protein sequence ID" value="PPQ93411.1"/>
    <property type="molecule type" value="Genomic_DNA"/>
</dbReference>
<evidence type="ECO:0000256" key="1">
    <source>
        <dbReference type="SAM" id="Phobius"/>
    </source>
</evidence>
<feature type="transmembrane region" description="Helical" evidence="1">
    <location>
        <begin position="111"/>
        <end position="140"/>
    </location>
</feature>